<name>A0A7C5X0D3_9AQUI</name>
<sequence length="204" mass="23308">MALELEEQVEALTLRVFLKSLELLGGTQKLVQTRATSWLSSLLLASYTVVLKEEYLKSEQEIAQRLRITPQTVKNILRSEPLVDNLEELFEGESKDLNIHTAGGIAKLAYRLVKDQKDHTGLCLEFSRRTAGALDIAWAKILLRRLDEKDFPVQSAQHLKEKLGKVWLSGRSAQEVLEELDYPIHTPIELIEKIKENLRMYGLE</sequence>
<evidence type="ECO:0000313" key="1">
    <source>
        <dbReference type="EMBL" id="HHO73291.1"/>
    </source>
</evidence>
<gene>
    <name evidence="1" type="ORF">ENN04_01465</name>
</gene>
<organism evidence="1">
    <name type="scientific">Thermocrinis ruber</name>
    <dbReference type="NCBI Taxonomy" id="75906"/>
    <lineage>
        <taxon>Bacteria</taxon>
        <taxon>Pseudomonadati</taxon>
        <taxon>Aquificota</taxon>
        <taxon>Aquificia</taxon>
        <taxon>Aquificales</taxon>
        <taxon>Aquificaceae</taxon>
        <taxon>Thermocrinis</taxon>
    </lineage>
</organism>
<protein>
    <submittedName>
        <fullName evidence="1">Bacterio-opsin activator</fullName>
    </submittedName>
</protein>
<dbReference type="NCBIfam" id="TIGR03879">
    <property type="entry name" value="near_KaiC_dom"/>
    <property type="match status" value="1"/>
</dbReference>
<comment type="caution">
    <text evidence="1">The sequence shown here is derived from an EMBL/GenBank/DDBJ whole genome shotgun (WGS) entry which is preliminary data.</text>
</comment>
<dbReference type="AlphaFoldDB" id="A0A7C5X0D3"/>
<dbReference type="PANTHER" id="PTHR40727:SF1">
    <property type="entry name" value="BACTERIO-OPSIN ACTIVATOR"/>
    <property type="match status" value="1"/>
</dbReference>
<accession>A0A7C5X0D3</accession>
<dbReference type="PANTHER" id="PTHR40727">
    <property type="entry name" value="TRANSCRIPTION REGULATOR, ENCODED NEXT TO RECA SUPERFAMILY ATPASE-RELATED"/>
    <property type="match status" value="1"/>
</dbReference>
<dbReference type="EMBL" id="DSAC01000018">
    <property type="protein sequence ID" value="HHO73291.1"/>
    <property type="molecule type" value="Genomic_DNA"/>
</dbReference>
<proteinExistence type="predicted"/>
<dbReference type="InterPro" id="IPR022285">
    <property type="entry name" value="CHP03879_regulat_dom_put"/>
</dbReference>
<reference evidence="1" key="1">
    <citation type="journal article" date="2020" name="mSystems">
        <title>Genome- and Community-Level Interaction Insights into Carbon Utilization and Element Cycling Functions of Hydrothermarchaeota in Hydrothermal Sediment.</title>
        <authorList>
            <person name="Zhou Z."/>
            <person name="Liu Y."/>
            <person name="Xu W."/>
            <person name="Pan J."/>
            <person name="Luo Z.H."/>
            <person name="Li M."/>
        </authorList>
    </citation>
    <scope>NUCLEOTIDE SEQUENCE [LARGE SCALE GENOMIC DNA]</scope>
    <source>
        <strain evidence="1">SpSt-114</strain>
    </source>
</reference>